<keyword evidence="2" id="KW-1185">Reference proteome</keyword>
<name>A0A7I7RZ32_9MYCO</name>
<accession>A0A7I7RZ32</accession>
<dbReference type="EMBL" id="AP022593">
    <property type="protein sequence ID" value="BBY49892.1"/>
    <property type="molecule type" value="Genomic_DNA"/>
</dbReference>
<evidence type="ECO:0000313" key="1">
    <source>
        <dbReference type="EMBL" id="BBY49892.1"/>
    </source>
</evidence>
<dbReference type="KEGG" id="marz:MARA_33600"/>
<dbReference type="Proteomes" id="UP000467428">
    <property type="component" value="Chromosome"/>
</dbReference>
<protein>
    <submittedName>
        <fullName evidence="1">Uncharacterized protein</fullName>
    </submittedName>
</protein>
<organism evidence="1 2">
    <name type="scientific">Mycolicibacterium arabiense</name>
    <dbReference type="NCBI Taxonomy" id="1286181"/>
    <lineage>
        <taxon>Bacteria</taxon>
        <taxon>Bacillati</taxon>
        <taxon>Actinomycetota</taxon>
        <taxon>Actinomycetes</taxon>
        <taxon>Mycobacteriales</taxon>
        <taxon>Mycobacteriaceae</taxon>
        <taxon>Mycolicibacterium</taxon>
    </lineage>
</organism>
<dbReference type="RefSeq" id="WP_163919449.1">
    <property type="nucleotide sequence ID" value="NZ_AP022593.1"/>
</dbReference>
<evidence type="ECO:0000313" key="2">
    <source>
        <dbReference type="Proteomes" id="UP000467428"/>
    </source>
</evidence>
<proteinExistence type="predicted"/>
<geneLocation type="plasmid" evidence="2">
    <name>pjcm18538 dna</name>
</geneLocation>
<gene>
    <name evidence="1" type="ORF">MARA_33600</name>
</gene>
<sequence>MSINDSELIAKYGMDLPPDPNNPIMDAIQVVGRTRTLVTRETDDTAWLFDPSWSPAMWALADSTMRDMRRRFGDRIEAAADSDTFLYYPCIPNLYVYDDAMERFSYMITTRVPMPHAVGERGCDVQLAPEGCSGRAVYLPLERGQFIVVFGICRSCDAWVRETAEVRFRSNVIGAQVHLPPGARIDPGSPVPPTP</sequence>
<dbReference type="AlphaFoldDB" id="A0A7I7RZ32"/>
<reference evidence="1 2" key="1">
    <citation type="journal article" date="2019" name="Emerg. Microbes Infect.">
        <title>Comprehensive subspecies identification of 175 nontuberculous mycobacteria species based on 7547 genomic profiles.</title>
        <authorList>
            <person name="Matsumoto Y."/>
            <person name="Kinjo T."/>
            <person name="Motooka D."/>
            <person name="Nabeya D."/>
            <person name="Jung N."/>
            <person name="Uechi K."/>
            <person name="Horii T."/>
            <person name="Iida T."/>
            <person name="Fujita J."/>
            <person name="Nakamura S."/>
        </authorList>
    </citation>
    <scope>NUCLEOTIDE SEQUENCE [LARGE SCALE GENOMIC DNA]</scope>
    <source>
        <strain evidence="1 2">JCM 18538</strain>
    </source>
</reference>